<dbReference type="SUPFAM" id="SSF51735">
    <property type="entry name" value="NAD(P)-binding Rossmann-fold domains"/>
    <property type="match status" value="1"/>
</dbReference>
<reference evidence="5 6" key="1">
    <citation type="journal article" date="2016" name="Genome Announc.">
        <title>Genome Sequence of Madurella mycetomatis mm55, Isolated from a Human Mycetoma Case in Sudan.</title>
        <authorList>
            <person name="Smit S."/>
            <person name="Derks M.F."/>
            <person name="Bervoets S."/>
            <person name="Fahal A."/>
            <person name="van Leeuwen W."/>
            <person name="van Belkum A."/>
            <person name="van de Sande W.W."/>
        </authorList>
    </citation>
    <scope>NUCLEOTIDE SEQUENCE [LARGE SCALE GENOMIC DNA]</scope>
    <source>
        <strain evidence="6">mm55</strain>
    </source>
</reference>
<feature type="region of interest" description="Disordered" evidence="3">
    <location>
        <begin position="634"/>
        <end position="671"/>
    </location>
</feature>
<dbReference type="Proteomes" id="UP000078237">
    <property type="component" value="Unassembled WGS sequence"/>
</dbReference>
<keyword evidence="6" id="KW-1185">Reference proteome</keyword>
<sequence length="671" mass="74165">MDLSKKKRLLFVHSTGPTHVHGRDETSRAKIRRHVMEDIGKSRRKPQRNPQFMIEMRPSEFTNNMDLGSLGPPFWSQDPLSVLEQQWGMDAFSAYGIALLGSDGKRFFGNADALTAEGFSFPFAFTSSAFLRHFKAIFSDPSMLKAIYHQSSTRIKVVALERALGTITCIEETMANPSFDPATGDRVVYAILSIICYNLLDMDLDQARVHLGGLSLLIAARGGMQSLKGNNELRLMILWVDVMACLLFDTRPRYPLPQDLIPAMSQADPSNGLPTSLSRIMLAVADTRDSQLTHIPACVTGLDAVATMIESELTTRGDALWKDEIFLGLRINPLAHLLFYYPIRSTRFSLPLDQTLASIRLGVIVWIIWVKRMCRSWPGSPMAYVPELLDSLSTQSSTASNVSDDILSVNLWLSVLCGVASCRGSRERKAAVCLIAYNMQQLNNKEWNEGMMGVRKMPWISSFEAPLAEHIASILHGRITIFVAKTSTSTDNPKVIVVLGATGHQGRGVVRAFLDTKSWIVRAGTRDPYSEKAQKLLKEEQNDDSLLDIVATYVYDIETMLKAFAGAYGVFAIASESHPDKEIVREDDMRHEIDAGRNIVFAAKAYRLGQDLAESCMAASVAFGATRPMGYSIRRTLNSTGGDGGEPKPGSGKRGYRMAEESSQDPAFAKG</sequence>
<dbReference type="Gene3D" id="3.40.50.720">
    <property type="entry name" value="NAD(P)-binding Rossmann-like Domain"/>
    <property type="match status" value="1"/>
</dbReference>
<dbReference type="InterPro" id="IPR051164">
    <property type="entry name" value="NmrA-like_oxidored"/>
</dbReference>
<accession>A0A175W4P1</accession>
<evidence type="ECO:0000256" key="1">
    <source>
        <dbReference type="ARBA" id="ARBA00006328"/>
    </source>
</evidence>
<organism evidence="5 6">
    <name type="scientific">Madurella mycetomatis</name>
    <dbReference type="NCBI Taxonomy" id="100816"/>
    <lineage>
        <taxon>Eukaryota</taxon>
        <taxon>Fungi</taxon>
        <taxon>Dikarya</taxon>
        <taxon>Ascomycota</taxon>
        <taxon>Pezizomycotina</taxon>
        <taxon>Sordariomycetes</taxon>
        <taxon>Sordariomycetidae</taxon>
        <taxon>Sordariales</taxon>
        <taxon>Sordariales incertae sedis</taxon>
        <taxon>Madurella</taxon>
    </lineage>
</organism>
<comment type="caution">
    <text evidence="5">The sequence shown here is derived from an EMBL/GenBank/DDBJ whole genome shotgun (WGS) entry which is preliminary data.</text>
</comment>
<evidence type="ECO:0000313" key="5">
    <source>
        <dbReference type="EMBL" id="KXX78439.1"/>
    </source>
</evidence>
<dbReference type="InterPro" id="IPR008030">
    <property type="entry name" value="NmrA-like"/>
</dbReference>
<dbReference type="STRING" id="100816.A0A175W4P1"/>
<evidence type="ECO:0000256" key="2">
    <source>
        <dbReference type="ARBA" id="ARBA00022857"/>
    </source>
</evidence>
<protein>
    <submittedName>
        <fullName evidence="5">NmrA-like family domain-containing protein 1</fullName>
    </submittedName>
</protein>
<dbReference type="AlphaFoldDB" id="A0A175W4P1"/>
<name>A0A175W4P1_9PEZI</name>
<comment type="similarity">
    <text evidence="1">Belongs to the NmrA-type oxidoreductase family.</text>
</comment>
<evidence type="ECO:0000313" key="6">
    <source>
        <dbReference type="Proteomes" id="UP000078237"/>
    </source>
</evidence>
<evidence type="ECO:0000256" key="3">
    <source>
        <dbReference type="SAM" id="MobiDB-lite"/>
    </source>
</evidence>
<dbReference type="VEuPathDB" id="FungiDB:MMYC01_203482"/>
<proteinExistence type="inferred from homology"/>
<dbReference type="PANTHER" id="PTHR42748">
    <property type="entry name" value="NITROGEN METABOLITE REPRESSION PROTEIN NMRA FAMILY MEMBER"/>
    <property type="match status" value="1"/>
</dbReference>
<keyword evidence="2" id="KW-0521">NADP</keyword>
<dbReference type="Pfam" id="PF05368">
    <property type="entry name" value="NmrA"/>
    <property type="match status" value="1"/>
</dbReference>
<evidence type="ECO:0000259" key="4">
    <source>
        <dbReference type="Pfam" id="PF05368"/>
    </source>
</evidence>
<dbReference type="EMBL" id="LCTW02000120">
    <property type="protein sequence ID" value="KXX78439.1"/>
    <property type="molecule type" value="Genomic_DNA"/>
</dbReference>
<dbReference type="PANTHER" id="PTHR42748:SF7">
    <property type="entry name" value="NMRA LIKE REDOX SENSOR 1-RELATED"/>
    <property type="match status" value="1"/>
</dbReference>
<dbReference type="OrthoDB" id="4159781at2759"/>
<dbReference type="InterPro" id="IPR036291">
    <property type="entry name" value="NAD(P)-bd_dom_sf"/>
</dbReference>
<gene>
    <name evidence="5" type="ORF">MMYC01_203482</name>
</gene>
<feature type="domain" description="NmrA-like" evidence="4">
    <location>
        <begin position="494"/>
        <end position="605"/>
    </location>
</feature>